<gene>
    <name evidence="1" type="ORF">RM649_27295</name>
</gene>
<reference evidence="2" key="1">
    <citation type="submission" date="2023-07" db="EMBL/GenBank/DDBJ databases">
        <title>30 novel species of actinomycetes from the DSMZ collection.</title>
        <authorList>
            <person name="Nouioui I."/>
        </authorList>
    </citation>
    <scope>NUCLEOTIDE SEQUENCE [LARGE SCALE GENOMIC DNA]</scope>
    <source>
        <strain evidence="2">DSM 41770</strain>
    </source>
</reference>
<protein>
    <submittedName>
        <fullName evidence="1">Uncharacterized protein</fullName>
    </submittedName>
</protein>
<sequence>MIPRRSHLRAARGRLEACASALRSWLILRVFLPRRSRRTARLKYAAVLDGQTVNLHAELPRSVRLPDHAELVLTRGRRHHASPARVYEGGDGTLLMDAAVLLGAEVGGAPVDPGRWQVRLQLRTGRRTRRIPLLLVELPTPYEGPTKPMTASGVTGQRHRIGRSVTGNMRVVTAVAKPGAEVVKVHITHAGISVDFRLLGIRIDEPRAEFIASGRRLRQPVTVLADGTARVEVPLEGMGPRRSRPEHWDVAVTGASGRTFRLGRRLHDVRNPLRVFAMRATAIAPRGQRPLLVQPRYTPAGNLRITCTPMPEIG</sequence>
<dbReference type="RefSeq" id="WP_311660510.1">
    <property type="nucleotide sequence ID" value="NZ_JAVREX010000014.1"/>
</dbReference>
<proteinExistence type="predicted"/>
<dbReference type="EMBL" id="JAVREX010000014">
    <property type="protein sequence ID" value="MDT0431335.1"/>
    <property type="molecule type" value="Genomic_DNA"/>
</dbReference>
<comment type="caution">
    <text evidence="1">The sequence shown here is derived from an EMBL/GenBank/DDBJ whole genome shotgun (WGS) entry which is preliminary data.</text>
</comment>
<evidence type="ECO:0000313" key="2">
    <source>
        <dbReference type="Proteomes" id="UP001183777"/>
    </source>
</evidence>
<accession>A0ABU2RR55</accession>
<dbReference type="Proteomes" id="UP001183777">
    <property type="component" value="Unassembled WGS sequence"/>
</dbReference>
<name>A0ABU2RR55_9ACTN</name>
<keyword evidence="2" id="KW-1185">Reference proteome</keyword>
<organism evidence="1 2">
    <name type="scientific">Streptomyces salyersiae</name>
    <dbReference type="NCBI Taxonomy" id="3075530"/>
    <lineage>
        <taxon>Bacteria</taxon>
        <taxon>Bacillati</taxon>
        <taxon>Actinomycetota</taxon>
        <taxon>Actinomycetes</taxon>
        <taxon>Kitasatosporales</taxon>
        <taxon>Streptomycetaceae</taxon>
        <taxon>Streptomyces</taxon>
    </lineage>
</organism>
<evidence type="ECO:0000313" key="1">
    <source>
        <dbReference type="EMBL" id="MDT0431335.1"/>
    </source>
</evidence>